<comment type="subcellular location">
    <subcellularLocation>
        <location evidence="1">Cell outer membrane</location>
        <topology evidence="1">Peripheral membrane protein</topology>
    </subcellularLocation>
</comment>
<dbReference type="InterPro" id="IPR001638">
    <property type="entry name" value="Solute-binding_3/MltF_N"/>
</dbReference>
<evidence type="ECO:0000256" key="4">
    <source>
        <dbReference type="ARBA" id="ARBA00023237"/>
    </source>
</evidence>
<dbReference type="AlphaFoldDB" id="A0A0S2HZI1"/>
<keyword evidence="4" id="KW-0472">Membrane</keyword>
<dbReference type="EC" id="4.2.2.-" evidence="6"/>
<evidence type="ECO:0000256" key="3">
    <source>
        <dbReference type="ARBA" id="ARBA00022729"/>
    </source>
</evidence>
<evidence type="ECO:0000256" key="2">
    <source>
        <dbReference type="ARBA" id="ARBA00007734"/>
    </source>
</evidence>
<evidence type="ECO:0000313" key="7">
    <source>
        <dbReference type="Proteomes" id="UP000064893"/>
    </source>
</evidence>
<dbReference type="InterPro" id="IPR023346">
    <property type="entry name" value="Lysozyme-like_dom_sf"/>
</dbReference>
<dbReference type="EMBL" id="CP013118">
    <property type="protein sequence ID" value="ALO15463.1"/>
    <property type="molecule type" value="Genomic_DNA"/>
</dbReference>
<dbReference type="GO" id="GO:0009279">
    <property type="term" value="C:cell outer membrane"/>
    <property type="evidence" value="ECO:0007669"/>
    <property type="project" value="UniProtKB-SubCell"/>
</dbReference>
<reference evidence="6 7" key="1">
    <citation type="submission" date="2015-11" db="EMBL/GenBank/DDBJ databases">
        <title>Description and complete genome sequence of a novel strain predominating in hypersaline microbial mats and representing a new family of the Bacteriodetes phylum.</title>
        <authorList>
            <person name="Spring S."/>
            <person name="Bunk B."/>
            <person name="Sproer C."/>
            <person name="Klenk H.-P."/>
        </authorList>
    </citation>
    <scope>NUCLEOTIDE SEQUENCE [LARGE SCALE GENOMIC DNA]</scope>
    <source>
        <strain evidence="6 7">L21-Spi-D4</strain>
    </source>
</reference>
<dbReference type="PANTHER" id="PTHR35936">
    <property type="entry name" value="MEMBRANE-BOUND LYTIC MUREIN TRANSGLYCOSYLASE F"/>
    <property type="match status" value="1"/>
</dbReference>
<evidence type="ECO:0000256" key="1">
    <source>
        <dbReference type="ARBA" id="ARBA00004339"/>
    </source>
</evidence>
<dbReference type="PATRIC" id="fig|1307839.3.peg.1928"/>
<keyword evidence="6" id="KW-0456">Lyase</keyword>
<dbReference type="GO" id="GO:0000270">
    <property type="term" value="P:peptidoglycan metabolic process"/>
    <property type="evidence" value="ECO:0007669"/>
    <property type="project" value="InterPro"/>
</dbReference>
<dbReference type="STRING" id="1307839.L21SP5_01822"/>
<evidence type="ECO:0000313" key="6">
    <source>
        <dbReference type="EMBL" id="ALO15463.1"/>
    </source>
</evidence>
<dbReference type="SUPFAM" id="SSF53955">
    <property type="entry name" value="Lysozyme-like"/>
    <property type="match status" value="1"/>
</dbReference>
<name>A0A0S2HZI1_9BACT</name>
<keyword evidence="3" id="KW-0732">Signal</keyword>
<feature type="domain" description="Solute-binding protein family 3/N-terminal" evidence="5">
    <location>
        <begin position="41"/>
        <end position="278"/>
    </location>
</feature>
<sequence length="473" mass="55214">MLRYLFWLSITIVFLSCIKQVQTEPKKTVNRDLTEIKKSDTLKALVTYSATSYFLYRGQPMGYEYELLKRLGKQLDVNIEITVTQNLNNMLEALNNGEVDIVAHGLAVTSERKEKVSFTDYLYLTQQVLVQKKPDNWRQLSWAETQKSLIHDAIELIGDTVAVRANSSYLKRLQNLSKEIGGKIHIDTLNGNLSTDEIIQMVVDGKIKYTIADKNLAQINASYYPVLNIDVPVSFSQRIAWAVRDNSPELLDSVNKWIKQERKDAVYYVIYNKYFKNKRDFRRRIKSDFYSLNKNQISQYDPLIKRNAKNLNWDWRLLASLIYQESRFKPAAKSWAGAKGLMQMMPATAKEMGVKNRLDPEDNIRGGTKYLKQLFGNFNQIEDTTQRIMFAMASYNCGYQHVRDAQRLAEANNLNPKRWTNNVDSMILALSYPKNYNKEFINYGYVRGIEPFKYVNQIFERFEHYKKFITLIE</sequence>
<keyword evidence="7" id="KW-1185">Reference proteome</keyword>
<accession>A0A0S2HZI1</accession>
<dbReference type="Gene3D" id="1.10.530.10">
    <property type="match status" value="1"/>
</dbReference>
<dbReference type="Gene3D" id="3.40.190.10">
    <property type="entry name" value="Periplasmic binding protein-like II"/>
    <property type="match status" value="2"/>
</dbReference>
<keyword evidence="4" id="KW-0998">Cell outer membrane</keyword>
<proteinExistence type="inferred from homology"/>
<gene>
    <name evidence="6" type="primary">mltF_2</name>
    <name evidence="6" type="ORF">L21SP5_01822</name>
</gene>
<dbReference type="InterPro" id="IPR000189">
    <property type="entry name" value="Transglyc_AS"/>
</dbReference>
<dbReference type="InterPro" id="IPR008258">
    <property type="entry name" value="Transglycosylase_SLT_dom_1"/>
</dbReference>
<dbReference type="SMART" id="SM00062">
    <property type="entry name" value="PBPb"/>
    <property type="match status" value="1"/>
</dbReference>
<dbReference type="Pfam" id="PF00497">
    <property type="entry name" value="SBP_bac_3"/>
    <property type="match status" value="1"/>
</dbReference>
<evidence type="ECO:0000259" key="5">
    <source>
        <dbReference type="SMART" id="SM00062"/>
    </source>
</evidence>
<organism evidence="6 7">
    <name type="scientific">Salinivirga cyanobacteriivorans</name>
    <dbReference type="NCBI Taxonomy" id="1307839"/>
    <lineage>
        <taxon>Bacteria</taxon>
        <taxon>Pseudomonadati</taxon>
        <taxon>Bacteroidota</taxon>
        <taxon>Bacteroidia</taxon>
        <taxon>Bacteroidales</taxon>
        <taxon>Salinivirgaceae</taxon>
        <taxon>Salinivirga</taxon>
    </lineage>
</organism>
<dbReference type="GO" id="GO:0008933">
    <property type="term" value="F:peptidoglycan lytic transglycosylase activity"/>
    <property type="evidence" value="ECO:0007669"/>
    <property type="project" value="InterPro"/>
</dbReference>
<dbReference type="Pfam" id="PF01464">
    <property type="entry name" value="SLT"/>
    <property type="match status" value="1"/>
</dbReference>
<dbReference type="PROSITE" id="PS00922">
    <property type="entry name" value="TRANSGLYCOSYLASE"/>
    <property type="match status" value="1"/>
</dbReference>
<dbReference type="CDD" id="cd01009">
    <property type="entry name" value="PBP2_YfhD_N"/>
    <property type="match status" value="1"/>
</dbReference>
<dbReference type="Proteomes" id="UP000064893">
    <property type="component" value="Chromosome"/>
</dbReference>
<dbReference type="KEGG" id="blq:L21SP5_01822"/>
<dbReference type="PANTHER" id="PTHR35936:SF19">
    <property type="entry name" value="AMINO-ACID-BINDING PROTEIN YXEM-RELATED"/>
    <property type="match status" value="1"/>
</dbReference>
<protein>
    <submittedName>
        <fullName evidence="6">Membrane-bound lytic murein transglycosylase F</fullName>
        <ecNumber evidence="6">4.2.2.-</ecNumber>
    </submittedName>
</protein>
<dbReference type="SUPFAM" id="SSF53850">
    <property type="entry name" value="Periplasmic binding protein-like II"/>
    <property type="match status" value="1"/>
</dbReference>
<dbReference type="RefSeq" id="WP_057952924.1">
    <property type="nucleotide sequence ID" value="NZ_CP013118.1"/>
</dbReference>
<dbReference type="OrthoDB" id="9815002at2"/>
<comment type="similarity">
    <text evidence="2">Belongs to the transglycosylase Slt family.</text>
</comment>
<dbReference type="CDD" id="cd13403">
    <property type="entry name" value="MLTF-like"/>
    <property type="match status" value="1"/>
</dbReference>
<dbReference type="PROSITE" id="PS51257">
    <property type="entry name" value="PROKAR_LIPOPROTEIN"/>
    <property type="match status" value="1"/>
</dbReference>